<sequence length="94" mass="10256">MASLTPLGSNLDLRKAKHLLRRATFKFTKAQLDTFVGMSASDAVNSLTTAPSNILSEPYDPLPIEAPDGFWISSPELPNSFEGQGRKRAHIAGW</sequence>
<protein>
    <submittedName>
        <fullName evidence="1">Uncharacterized protein</fullName>
    </submittedName>
</protein>
<evidence type="ECO:0000313" key="2">
    <source>
        <dbReference type="Proteomes" id="UP000308713"/>
    </source>
</evidence>
<dbReference type="EMBL" id="VDCS01000003">
    <property type="protein sequence ID" value="TNJ46164.1"/>
    <property type="molecule type" value="Genomic_DNA"/>
</dbReference>
<organism evidence="1 2">
    <name type="scientific">Allotamlana fucoidanivorans</name>
    <dbReference type="NCBI Taxonomy" id="2583814"/>
    <lineage>
        <taxon>Bacteria</taxon>
        <taxon>Pseudomonadati</taxon>
        <taxon>Bacteroidota</taxon>
        <taxon>Flavobacteriia</taxon>
        <taxon>Flavobacteriales</taxon>
        <taxon>Flavobacteriaceae</taxon>
        <taxon>Allotamlana</taxon>
    </lineage>
</organism>
<name>A0A5C4SPI1_9FLAO</name>
<keyword evidence="2" id="KW-1185">Reference proteome</keyword>
<dbReference type="OrthoDB" id="9772295at2"/>
<proteinExistence type="predicted"/>
<dbReference type="AlphaFoldDB" id="A0A5C4SPI1"/>
<evidence type="ECO:0000313" key="1">
    <source>
        <dbReference type="EMBL" id="TNJ46164.1"/>
    </source>
</evidence>
<gene>
    <name evidence="1" type="ORF">FGF67_04000</name>
</gene>
<dbReference type="Proteomes" id="UP000308713">
    <property type="component" value="Unassembled WGS sequence"/>
</dbReference>
<comment type="caution">
    <text evidence="1">The sequence shown here is derived from an EMBL/GenBank/DDBJ whole genome shotgun (WGS) entry which is preliminary data.</text>
</comment>
<accession>A0A5C4SPI1</accession>
<dbReference type="RefSeq" id="WP_139695178.1">
    <property type="nucleotide sequence ID" value="NZ_CP074074.1"/>
</dbReference>
<reference evidence="1 2" key="1">
    <citation type="submission" date="2019-05" db="EMBL/GenBank/DDBJ databases">
        <title>Tamlana fucoidanivorans sp. nov., isolated from the surface of algae collected from Fujian province in China.</title>
        <authorList>
            <person name="Li J."/>
        </authorList>
    </citation>
    <scope>NUCLEOTIDE SEQUENCE [LARGE SCALE GENOMIC DNA]</scope>
    <source>
        <strain evidence="1 2">CW2-9</strain>
    </source>
</reference>